<keyword evidence="2" id="KW-1185">Reference proteome</keyword>
<gene>
    <name evidence="1" type="ORF">FGG15_04335</name>
</gene>
<evidence type="ECO:0000313" key="1">
    <source>
        <dbReference type="EMBL" id="TMU56778.1"/>
    </source>
</evidence>
<dbReference type="Gene3D" id="2.160.20.10">
    <property type="entry name" value="Single-stranded right-handed beta-helix, Pectin lyase-like"/>
    <property type="match status" value="1"/>
</dbReference>
<dbReference type="InterPro" id="IPR012334">
    <property type="entry name" value="Pectin_lyas_fold"/>
</dbReference>
<reference evidence="1 2" key="1">
    <citation type="submission" date="2019-05" db="EMBL/GenBank/DDBJ databases">
        <title>Flagellimonas sp. AsT0115, sp. nov., isolated from a marine red algae, Asparagopsis taxiformis.</title>
        <authorList>
            <person name="Kim J."/>
            <person name="Jeong S.E."/>
            <person name="Jeon C.O."/>
        </authorList>
    </citation>
    <scope>NUCLEOTIDE SEQUENCE [LARGE SCALE GENOMIC DNA]</scope>
    <source>
        <strain evidence="1 2">AsT0115</strain>
    </source>
</reference>
<accession>A0ABY2WP61</accession>
<proteinExistence type="predicted"/>
<dbReference type="SUPFAM" id="SSF51126">
    <property type="entry name" value="Pectin lyase-like"/>
    <property type="match status" value="1"/>
</dbReference>
<sequence length="505" mass="55582">MAICAGLMLIILAASCRKDFDYEHDSGNLSFSKDTVFLDTIFANIGSATYTLKVYNKGVRDILIPFIGLETGQSSSYRLNVDGLAGKEFTDIPLLAKDSLFVFIETTYDVAPTNQTEFLYTENLLFGTGPNTQNVPLVTLVKDAVFLYPATQSDGTKETLVVGQDEDGNEIRVEGFYLEPDQLLFTNEKPYVIYGYAAVPDGNTLNIQAGARVHFHNNSGLIVENGASLHVNGSLSEDQELLENEVIFEGDRLEPAYAQEPGQWGTIWFRTGSTNNHLEHLTLKNATLGLRVDGAAPWDIPTLTLRNSQIYNSLNHNLWATSARILAENTVLGGAGGYSFLAHLGGRYQFTHCTLANYWGNGFRKGTALALNNFEGSTTMDLEQADFINCIVAGSMPVEFSLEADAAAAFNFSFGNCLLQFNSTDNGFENNPLYNFEDADRYIDVIFDSDPDFFLPFDNQFHIGVNSFALDAADPDIAPPIPLDIRGTDRLPNPDIGAYEFVPEN</sequence>
<evidence type="ECO:0000313" key="2">
    <source>
        <dbReference type="Proteomes" id="UP000751614"/>
    </source>
</evidence>
<dbReference type="EMBL" id="VCNI01000001">
    <property type="protein sequence ID" value="TMU56778.1"/>
    <property type="molecule type" value="Genomic_DNA"/>
</dbReference>
<organism evidence="1 2">
    <name type="scientific">Flagellimonas algicola</name>
    <dbReference type="NCBI Taxonomy" id="2583815"/>
    <lineage>
        <taxon>Bacteria</taxon>
        <taxon>Pseudomonadati</taxon>
        <taxon>Bacteroidota</taxon>
        <taxon>Flavobacteriia</taxon>
        <taxon>Flavobacteriales</taxon>
        <taxon>Flavobacteriaceae</taxon>
        <taxon>Flagellimonas</taxon>
    </lineage>
</organism>
<evidence type="ECO:0008006" key="3">
    <source>
        <dbReference type="Google" id="ProtNLM"/>
    </source>
</evidence>
<dbReference type="InterPro" id="IPR011050">
    <property type="entry name" value="Pectin_lyase_fold/virulence"/>
</dbReference>
<name>A0ABY2WP61_9FLAO</name>
<dbReference type="Proteomes" id="UP000751614">
    <property type="component" value="Unassembled WGS sequence"/>
</dbReference>
<comment type="caution">
    <text evidence="1">The sequence shown here is derived from an EMBL/GenBank/DDBJ whole genome shotgun (WGS) entry which is preliminary data.</text>
</comment>
<protein>
    <recommendedName>
        <fullName evidence="3">Parallel beta helix pectate lyase-like protein</fullName>
    </recommendedName>
</protein>